<comment type="caution">
    <text evidence="2">The sequence shown here is derived from an EMBL/GenBank/DDBJ whole genome shotgun (WGS) entry which is preliminary data.</text>
</comment>
<name>A0AAD8T679_LOLMU</name>
<dbReference type="CDD" id="cd09917">
    <property type="entry name" value="F-box_SF"/>
    <property type="match status" value="1"/>
</dbReference>
<evidence type="ECO:0000259" key="1">
    <source>
        <dbReference type="Pfam" id="PF03478"/>
    </source>
</evidence>
<evidence type="ECO:0000313" key="2">
    <source>
        <dbReference type="EMBL" id="KAK1670917.1"/>
    </source>
</evidence>
<sequence>MDSTMWPELPPDVLREVSRHLGDARDFVHFHAVCKPWRDSHEPGRTTRMQWVLPWLLAPDNNKTPLRLRCVFSRTTYQARPPFSGARLRNWVASADGTAVWYLAERPSLSLRDPLTGAVTLLLPPFPQDNGRWESSPSGVVYSDGTLLLRCLSKHDGTIKLKVALLRPGDLAWTVVERRFKSTDLYDLYVCYYQGKIILTVDGPVMTPDDEAGVVGDVLVVPRPCEPDDYYHERSYVLESRGELLCVSIYTNQDYPEAFGGAASLPGLVRALYVSVHTLQEEGSSVPGRMRWVRKHGHLLADRMLFLEWPNSFAVDSSRPGSGHAVSGGCAYFVCWDDGVVPNRPCCVFRYNLIDNMAKFVDRLPEGWNRSMNTWLFHQPSIAPSEVYN</sequence>
<dbReference type="Proteomes" id="UP001231189">
    <property type="component" value="Unassembled WGS sequence"/>
</dbReference>
<protein>
    <recommendedName>
        <fullName evidence="1">KIB1-4 beta-propeller domain-containing protein</fullName>
    </recommendedName>
</protein>
<dbReference type="Pfam" id="PF03478">
    <property type="entry name" value="Beta-prop_KIB1-4"/>
    <property type="match status" value="1"/>
</dbReference>
<evidence type="ECO:0000313" key="3">
    <source>
        <dbReference type="Proteomes" id="UP001231189"/>
    </source>
</evidence>
<accession>A0AAD8T679</accession>
<feature type="domain" description="KIB1-4 beta-propeller" evidence="1">
    <location>
        <begin position="77"/>
        <end position="349"/>
    </location>
</feature>
<dbReference type="SUPFAM" id="SSF81383">
    <property type="entry name" value="F-box domain"/>
    <property type="match status" value="1"/>
</dbReference>
<dbReference type="InterPro" id="IPR005174">
    <property type="entry name" value="KIB1-4_b-propeller"/>
</dbReference>
<organism evidence="2 3">
    <name type="scientific">Lolium multiflorum</name>
    <name type="common">Italian ryegrass</name>
    <name type="synonym">Lolium perenne subsp. multiflorum</name>
    <dbReference type="NCBI Taxonomy" id="4521"/>
    <lineage>
        <taxon>Eukaryota</taxon>
        <taxon>Viridiplantae</taxon>
        <taxon>Streptophyta</taxon>
        <taxon>Embryophyta</taxon>
        <taxon>Tracheophyta</taxon>
        <taxon>Spermatophyta</taxon>
        <taxon>Magnoliopsida</taxon>
        <taxon>Liliopsida</taxon>
        <taxon>Poales</taxon>
        <taxon>Poaceae</taxon>
        <taxon>BOP clade</taxon>
        <taxon>Pooideae</taxon>
        <taxon>Poodae</taxon>
        <taxon>Poeae</taxon>
        <taxon>Poeae Chloroplast Group 2 (Poeae type)</taxon>
        <taxon>Loliodinae</taxon>
        <taxon>Loliinae</taxon>
        <taxon>Lolium</taxon>
    </lineage>
</organism>
<dbReference type="PANTHER" id="PTHR33110:SF99">
    <property type="entry name" value="DUF295 DOMAIN-CONTAINING PROTEIN"/>
    <property type="match status" value="1"/>
</dbReference>
<gene>
    <name evidence="2" type="ORF">QYE76_059076</name>
</gene>
<dbReference type="EMBL" id="JAUUTY010000003">
    <property type="protein sequence ID" value="KAK1670917.1"/>
    <property type="molecule type" value="Genomic_DNA"/>
</dbReference>
<keyword evidence="3" id="KW-1185">Reference proteome</keyword>
<dbReference type="AlphaFoldDB" id="A0AAD8T679"/>
<dbReference type="InterPro" id="IPR036047">
    <property type="entry name" value="F-box-like_dom_sf"/>
</dbReference>
<proteinExistence type="predicted"/>
<reference evidence="2" key="1">
    <citation type="submission" date="2023-07" db="EMBL/GenBank/DDBJ databases">
        <title>A chromosome-level genome assembly of Lolium multiflorum.</title>
        <authorList>
            <person name="Chen Y."/>
            <person name="Copetti D."/>
            <person name="Kolliker R."/>
            <person name="Studer B."/>
        </authorList>
    </citation>
    <scope>NUCLEOTIDE SEQUENCE</scope>
    <source>
        <strain evidence="2">02402/16</strain>
        <tissue evidence="2">Leaf</tissue>
    </source>
</reference>
<dbReference type="PANTHER" id="PTHR33110">
    <property type="entry name" value="F-BOX/KELCH-REPEAT PROTEIN-RELATED"/>
    <property type="match status" value="1"/>
</dbReference>